<evidence type="ECO:0008006" key="3">
    <source>
        <dbReference type="Google" id="ProtNLM"/>
    </source>
</evidence>
<sequence length="147" mass="17056">MSDAARSWADLPGEVLNLIRRRLLRKDYSNFRATCSSWNFKAGFDPLVYENVKYPFLLCFPKSSDDDDDDHSYAAYYKAYSAAYNKTYHIRTSSQLLVDAHVFYSADGWLLLGRGHQAFFYHPSTQDMIKLPVIRTDCKVPFGWMKS</sequence>
<evidence type="ECO:0000313" key="1">
    <source>
        <dbReference type="EMBL" id="CAL1357488.1"/>
    </source>
</evidence>
<dbReference type="SUPFAM" id="SSF81383">
    <property type="entry name" value="F-box domain"/>
    <property type="match status" value="1"/>
</dbReference>
<gene>
    <name evidence="1" type="ORF">LTRI10_LOCUS5112</name>
</gene>
<evidence type="ECO:0000313" key="2">
    <source>
        <dbReference type="Proteomes" id="UP001497516"/>
    </source>
</evidence>
<proteinExistence type="predicted"/>
<name>A0AAV2CNY4_9ROSI</name>
<organism evidence="1 2">
    <name type="scientific">Linum trigynum</name>
    <dbReference type="NCBI Taxonomy" id="586398"/>
    <lineage>
        <taxon>Eukaryota</taxon>
        <taxon>Viridiplantae</taxon>
        <taxon>Streptophyta</taxon>
        <taxon>Embryophyta</taxon>
        <taxon>Tracheophyta</taxon>
        <taxon>Spermatophyta</taxon>
        <taxon>Magnoliopsida</taxon>
        <taxon>eudicotyledons</taxon>
        <taxon>Gunneridae</taxon>
        <taxon>Pentapetalae</taxon>
        <taxon>rosids</taxon>
        <taxon>fabids</taxon>
        <taxon>Malpighiales</taxon>
        <taxon>Linaceae</taxon>
        <taxon>Linum</taxon>
    </lineage>
</organism>
<keyword evidence="2" id="KW-1185">Reference proteome</keyword>
<dbReference type="Proteomes" id="UP001497516">
    <property type="component" value="Chromosome 1"/>
</dbReference>
<protein>
    <recommendedName>
        <fullName evidence="3">F-box domain-containing protein</fullName>
    </recommendedName>
</protein>
<dbReference type="AlphaFoldDB" id="A0AAV2CNY4"/>
<reference evidence="1 2" key="1">
    <citation type="submission" date="2024-04" db="EMBL/GenBank/DDBJ databases">
        <authorList>
            <person name="Fracassetti M."/>
        </authorList>
    </citation>
    <scope>NUCLEOTIDE SEQUENCE [LARGE SCALE GENOMIC DNA]</scope>
</reference>
<accession>A0AAV2CNY4</accession>
<dbReference type="InterPro" id="IPR036047">
    <property type="entry name" value="F-box-like_dom_sf"/>
</dbReference>
<dbReference type="EMBL" id="OZ034813">
    <property type="protein sequence ID" value="CAL1357488.1"/>
    <property type="molecule type" value="Genomic_DNA"/>
</dbReference>